<dbReference type="InterPro" id="IPR036365">
    <property type="entry name" value="PGBD-like_sf"/>
</dbReference>
<name>A0A365K3R7_9BACL</name>
<gene>
    <name evidence="2" type="ORF">DP119_10840</name>
</gene>
<dbReference type="Proteomes" id="UP000251869">
    <property type="component" value="Unassembled WGS sequence"/>
</dbReference>
<reference evidence="2 3" key="1">
    <citation type="submission" date="2018-06" db="EMBL/GenBank/DDBJ databases">
        <title>The draft genome sequences of strains SCU63 and S1.</title>
        <authorList>
            <person name="Gan L."/>
        </authorList>
    </citation>
    <scope>NUCLEOTIDE SEQUENCE [LARGE SCALE GENOMIC DNA]</scope>
    <source>
        <strain evidence="2 3">S1</strain>
    </source>
</reference>
<feature type="domain" description="Peptidoglycan binding-like" evidence="1">
    <location>
        <begin position="175"/>
        <end position="227"/>
    </location>
</feature>
<sequence>MFLTMKRVYMKQVIIREESAMKKVWLPLLLASGLFAALPLSFDSAAAASHGSATDGQLPELLENLMDIAPEHQFTLRQGSNRIEVELLQWTLNDYGLKTEVDGIFGPQTDRNVRHYQQDKGLVVDGIVGMYTWVAIYAEHQQPSDDTELPARLKNVMDIAPEHQFTLREGSHRIEVELLQWTLNDYGLKTEVDGIFGPETNRNVRHYQEDKGLKIDGIVGVNTWTALYGEH</sequence>
<evidence type="ECO:0000313" key="3">
    <source>
        <dbReference type="Proteomes" id="UP000251869"/>
    </source>
</evidence>
<accession>A0A365K3R7</accession>
<dbReference type="InterPro" id="IPR002477">
    <property type="entry name" value="Peptidoglycan-bd-like"/>
</dbReference>
<keyword evidence="3" id="KW-1185">Reference proteome</keyword>
<organism evidence="2 3">
    <name type="scientific">Planococcus maitriensis</name>
    <dbReference type="NCBI Taxonomy" id="221799"/>
    <lineage>
        <taxon>Bacteria</taxon>
        <taxon>Bacillati</taxon>
        <taxon>Bacillota</taxon>
        <taxon>Bacilli</taxon>
        <taxon>Bacillales</taxon>
        <taxon>Caryophanaceae</taxon>
        <taxon>Planococcus</taxon>
    </lineage>
</organism>
<protein>
    <recommendedName>
        <fullName evidence="1">Peptidoglycan binding-like domain-containing protein</fullName>
    </recommendedName>
</protein>
<proteinExistence type="predicted"/>
<dbReference type="Pfam" id="PF01471">
    <property type="entry name" value="PG_binding_1"/>
    <property type="match status" value="2"/>
</dbReference>
<feature type="domain" description="Peptidoglycan binding-like" evidence="1">
    <location>
        <begin position="84"/>
        <end position="135"/>
    </location>
</feature>
<evidence type="ECO:0000259" key="1">
    <source>
        <dbReference type="Pfam" id="PF01471"/>
    </source>
</evidence>
<dbReference type="Gene3D" id="1.10.101.10">
    <property type="entry name" value="PGBD-like superfamily/PGBD"/>
    <property type="match status" value="2"/>
</dbReference>
<dbReference type="SUPFAM" id="SSF47090">
    <property type="entry name" value="PGBD-like"/>
    <property type="match status" value="2"/>
</dbReference>
<dbReference type="InterPro" id="IPR036366">
    <property type="entry name" value="PGBDSf"/>
</dbReference>
<dbReference type="OrthoDB" id="9812621at2"/>
<dbReference type="EMBL" id="QLZQ01000004">
    <property type="protein sequence ID" value="RAZ67254.1"/>
    <property type="molecule type" value="Genomic_DNA"/>
</dbReference>
<comment type="caution">
    <text evidence="2">The sequence shown here is derived from an EMBL/GenBank/DDBJ whole genome shotgun (WGS) entry which is preliminary data.</text>
</comment>
<dbReference type="AlphaFoldDB" id="A0A365K3R7"/>
<evidence type="ECO:0000313" key="2">
    <source>
        <dbReference type="EMBL" id="RAZ67254.1"/>
    </source>
</evidence>